<dbReference type="GO" id="GO:0006274">
    <property type="term" value="P:DNA replication termination"/>
    <property type="evidence" value="ECO:0007669"/>
    <property type="project" value="InterPro"/>
</dbReference>
<evidence type="ECO:0000313" key="5">
    <source>
        <dbReference type="Proteomes" id="UP000006201"/>
    </source>
</evidence>
<evidence type="ECO:0000256" key="1">
    <source>
        <dbReference type="ARBA" id="ARBA00022490"/>
    </source>
</evidence>
<dbReference type="HOGENOM" id="CLU_078181_0_0_6"/>
<dbReference type="Gene3D" id="3.50.14.10">
    <property type="entry name" value="Replication terminator Tus, domain 1 superfamily/Replication terminator Tus"/>
    <property type="match status" value="1"/>
</dbReference>
<dbReference type="STRING" id="87626.PTD2_01701"/>
<proteinExistence type="predicted"/>
<comment type="caution">
    <text evidence="4">The sequence shown here is derived from an EMBL/GenBank/DDBJ whole genome shotgun (WGS) entry which is preliminary data.</text>
</comment>
<keyword evidence="3" id="KW-0238">DNA-binding</keyword>
<sequence>MSIKLSIRSQFDFILELTNYLIEEIQQLSISHASYFQLPPVLAQDENESRNYIPVMVFSDENAIPFIQKAYLDVFKNHDISGRVLTRHPGILAVNTDNPDALIERINQINKAKVDFKNLILGLGNNDARFNAVHEAIPNVITLAVYRQIHYEKNSPYSIRFTWMHKHSVKTFSKQQALELLNNSEHFGCINKINEDAWRALVNQEQLRVAALPDKQLLRIRRPTPVSPQVNIRFSATNRYHVSAALPFIVINPDPELKLGTLPDYNKPLQHPRKLEKDFLVERLYLETVNR</sequence>
<evidence type="ECO:0000313" key="4">
    <source>
        <dbReference type="EMBL" id="EAR30243.1"/>
    </source>
</evidence>
<dbReference type="InterPro" id="IPR008865">
    <property type="entry name" value="DNA_replication_term_site-bd"/>
</dbReference>
<dbReference type="GO" id="GO:0005737">
    <property type="term" value="C:cytoplasm"/>
    <property type="evidence" value="ECO:0007669"/>
    <property type="project" value="InterPro"/>
</dbReference>
<dbReference type="SMR" id="A4C3W1"/>
<evidence type="ECO:0000256" key="3">
    <source>
        <dbReference type="ARBA" id="ARBA00023125"/>
    </source>
</evidence>
<name>A4C3W1_9GAMM</name>
<dbReference type="InterPro" id="IPR036381">
    <property type="entry name" value="Tus_dom1"/>
</dbReference>
<dbReference type="GO" id="GO:0003677">
    <property type="term" value="F:DNA binding"/>
    <property type="evidence" value="ECO:0007669"/>
    <property type="project" value="UniProtKB-KW"/>
</dbReference>
<keyword evidence="1" id="KW-0963">Cytoplasm</keyword>
<dbReference type="AlphaFoldDB" id="A4C3W1"/>
<dbReference type="Proteomes" id="UP000006201">
    <property type="component" value="Unassembled WGS sequence"/>
</dbReference>
<dbReference type="EMBL" id="AAOH01000001">
    <property type="protein sequence ID" value="EAR30243.1"/>
    <property type="molecule type" value="Genomic_DNA"/>
</dbReference>
<protein>
    <submittedName>
        <fullName evidence="4">DNA replication terminus site-binding protein</fullName>
    </submittedName>
</protein>
<gene>
    <name evidence="4" type="ORF">PTD2_01701</name>
</gene>
<accession>A4C3W1</accession>
<evidence type="ECO:0000256" key="2">
    <source>
        <dbReference type="ARBA" id="ARBA00022705"/>
    </source>
</evidence>
<dbReference type="SUPFAM" id="SSF56596">
    <property type="entry name" value="Replication terminator protein (Tus)"/>
    <property type="match status" value="1"/>
</dbReference>
<organism evidence="4 5">
    <name type="scientific">Pseudoalteromonas tunicata D2</name>
    <dbReference type="NCBI Taxonomy" id="87626"/>
    <lineage>
        <taxon>Bacteria</taxon>
        <taxon>Pseudomonadati</taxon>
        <taxon>Pseudomonadota</taxon>
        <taxon>Gammaproteobacteria</taxon>
        <taxon>Alteromonadales</taxon>
        <taxon>Pseudoalteromonadaceae</taxon>
        <taxon>Pseudoalteromonas</taxon>
    </lineage>
</organism>
<keyword evidence="2" id="KW-0235">DNA replication</keyword>
<dbReference type="eggNOG" id="ENOG502Z895">
    <property type="taxonomic scope" value="Bacteria"/>
</dbReference>
<reference evidence="4 5" key="1">
    <citation type="submission" date="2006-02" db="EMBL/GenBank/DDBJ databases">
        <authorList>
            <person name="Moran M.A."/>
            <person name="Kjelleberg S."/>
            <person name="Egan S."/>
            <person name="Saunders N."/>
            <person name="Thomas T."/>
            <person name="Ferriera S."/>
            <person name="Johnson J."/>
            <person name="Kravitz S."/>
            <person name="Halpern A."/>
            <person name="Remington K."/>
            <person name="Beeson K."/>
            <person name="Tran B."/>
            <person name="Rogers Y.-H."/>
            <person name="Friedman R."/>
            <person name="Venter J.C."/>
        </authorList>
    </citation>
    <scope>NUCLEOTIDE SEQUENCE [LARGE SCALE GENOMIC DNA]</scope>
    <source>
        <strain evidence="4 5">D2</strain>
    </source>
</reference>
<dbReference type="Pfam" id="PF05472">
    <property type="entry name" value="Ter"/>
    <property type="match status" value="1"/>
</dbReference>
<dbReference type="InterPro" id="IPR036384">
    <property type="entry name" value="Tus_sf"/>
</dbReference>
<keyword evidence="5" id="KW-1185">Reference proteome</keyword>
<dbReference type="RefSeq" id="WP_009836543.1">
    <property type="nucleotide sequence ID" value="NZ_AAOH01000001.1"/>
</dbReference>
<dbReference type="OrthoDB" id="6298545at2"/>
<dbReference type="Gene3D" id="3.30.54.10">
    <property type="match status" value="1"/>
</dbReference>